<name>A0A396GQ81_MEDTR</name>
<dbReference type="EMBL" id="PSQE01000008">
    <property type="protein sequence ID" value="RHN42683.1"/>
    <property type="molecule type" value="Genomic_DNA"/>
</dbReference>
<organism evidence="1 2">
    <name type="scientific">Medicago truncatula</name>
    <name type="common">Barrel medic</name>
    <name type="synonym">Medicago tribuloides</name>
    <dbReference type="NCBI Taxonomy" id="3880"/>
    <lineage>
        <taxon>Eukaryota</taxon>
        <taxon>Viridiplantae</taxon>
        <taxon>Streptophyta</taxon>
        <taxon>Embryophyta</taxon>
        <taxon>Tracheophyta</taxon>
        <taxon>Spermatophyta</taxon>
        <taxon>Magnoliopsida</taxon>
        <taxon>eudicotyledons</taxon>
        <taxon>Gunneridae</taxon>
        <taxon>Pentapetalae</taxon>
        <taxon>rosids</taxon>
        <taxon>fabids</taxon>
        <taxon>Fabales</taxon>
        <taxon>Fabaceae</taxon>
        <taxon>Papilionoideae</taxon>
        <taxon>50 kb inversion clade</taxon>
        <taxon>NPAAA clade</taxon>
        <taxon>Hologalegina</taxon>
        <taxon>IRL clade</taxon>
        <taxon>Trifolieae</taxon>
        <taxon>Medicago</taxon>
    </lineage>
</organism>
<sequence length="45" mass="5187">MVEAQGSCERMGGYMRELKREHLENDFRAMGFGMELAATMDMVEK</sequence>
<gene>
    <name evidence="1" type="ORF">MtrunA17_Chr8g0379661</name>
</gene>
<proteinExistence type="predicted"/>
<evidence type="ECO:0000313" key="2">
    <source>
        <dbReference type="Proteomes" id="UP000265566"/>
    </source>
</evidence>
<dbReference type="Gramene" id="rna49161">
    <property type="protein sequence ID" value="RHN42683.1"/>
    <property type="gene ID" value="gene49161"/>
</dbReference>
<reference evidence="2" key="1">
    <citation type="journal article" date="2018" name="Nat. Plants">
        <title>Whole-genome landscape of Medicago truncatula symbiotic genes.</title>
        <authorList>
            <person name="Pecrix Y."/>
            <person name="Staton S.E."/>
            <person name="Sallet E."/>
            <person name="Lelandais-Briere C."/>
            <person name="Moreau S."/>
            <person name="Carrere S."/>
            <person name="Blein T."/>
            <person name="Jardinaud M.F."/>
            <person name="Latrasse D."/>
            <person name="Zouine M."/>
            <person name="Zahm M."/>
            <person name="Kreplak J."/>
            <person name="Mayjonade B."/>
            <person name="Satge C."/>
            <person name="Perez M."/>
            <person name="Cauet S."/>
            <person name="Marande W."/>
            <person name="Chantry-Darmon C."/>
            <person name="Lopez-Roques C."/>
            <person name="Bouchez O."/>
            <person name="Berard A."/>
            <person name="Debelle F."/>
            <person name="Munos S."/>
            <person name="Bendahmane A."/>
            <person name="Berges H."/>
            <person name="Niebel A."/>
            <person name="Buitink J."/>
            <person name="Frugier F."/>
            <person name="Benhamed M."/>
            <person name="Crespi M."/>
            <person name="Gouzy J."/>
            <person name="Gamas P."/>
        </authorList>
    </citation>
    <scope>NUCLEOTIDE SEQUENCE [LARGE SCALE GENOMIC DNA]</scope>
    <source>
        <strain evidence="2">cv. Jemalong A17</strain>
    </source>
</reference>
<accession>A0A396GQ81</accession>
<dbReference type="AlphaFoldDB" id="A0A396GQ81"/>
<comment type="caution">
    <text evidence="1">The sequence shown here is derived from an EMBL/GenBank/DDBJ whole genome shotgun (WGS) entry which is preliminary data.</text>
</comment>
<protein>
    <submittedName>
        <fullName evidence="1">Uncharacterized protein</fullName>
    </submittedName>
</protein>
<evidence type="ECO:0000313" key="1">
    <source>
        <dbReference type="EMBL" id="RHN42683.1"/>
    </source>
</evidence>
<dbReference type="Proteomes" id="UP000265566">
    <property type="component" value="Chromosome 8"/>
</dbReference>